<organism evidence="6 7">
    <name type="scientific">Trichomonas vaginalis (strain ATCC PRA-98 / G3)</name>
    <dbReference type="NCBI Taxonomy" id="412133"/>
    <lineage>
        <taxon>Eukaryota</taxon>
        <taxon>Metamonada</taxon>
        <taxon>Parabasalia</taxon>
        <taxon>Trichomonadida</taxon>
        <taxon>Trichomonadidae</taxon>
        <taxon>Trichomonas</taxon>
    </lineage>
</organism>
<dbReference type="VEuPathDB" id="TrichDB:TVAGG3_0710260"/>
<sequence>MSFCPICSSMNSKSNGYLSPDSLSSVILNVSRKNVQAQAKIQTLLSQVTDSDVKNQIESIFKNLGDSSSELSSLQQLFQKICLDHNQHVRNIETNSQKLQDELSKNKDKIKSLKKQSQDAKTLKSDNETLKLENQDLQSKLSIKEQECNALASQIIKDRKKIKQIKKDQEKYSQDRSQQMIDDLTDEVKQLKERVQCFTSENKKLQENNDELNLIITKNDGQISMLKKMIESKSSPLKSPPRNQPQENPEPMNSNLLKNPFTGEFGVRFDKIQLMTHFEPYQRVQLILNEASREFKILNDANDKLKEQIDEIKENHNQELEKYQEKEAVLNHLLSKLNKIAENERLFAKFNLDSDSAFLKFIKKNIDANQVIYNSDQLVSDLIKNDSVACTLVSSLMLTNAKQNEQIARLFNQAAMREKLLDDIRNGGIPPERVVQTVKDLKNENKSYKSNLKTLQDEIANLNRSIDFYDEANNKINRLQDDLNKSQQILLNAETDLAEKSTKVGILSSKNADLNEEITRLKRQVSDKVRENAELKAALKDMKYKSQKSHDSDSNKIYDMKRLLSESLTKLESMKQENKRLSERVAKSHNATLASDREKQRIMNIVAREIGAPYNVNFFEPDDEHIFVSFIRRIRDDLKKLRIFQSTNPAY</sequence>
<dbReference type="EMBL" id="DS113696">
    <property type="protein sequence ID" value="EAX97897.1"/>
    <property type="molecule type" value="Genomic_DNA"/>
</dbReference>
<feature type="coiled-coil region" evidence="4">
    <location>
        <begin position="438"/>
        <end position="538"/>
    </location>
</feature>
<gene>
    <name evidence="6" type="ORF">TVAG_059620</name>
</gene>
<dbReference type="Proteomes" id="UP000001542">
    <property type="component" value="Unassembled WGS sequence"/>
</dbReference>
<feature type="coiled-coil region" evidence="4">
    <location>
        <begin position="89"/>
        <end position="215"/>
    </location>
</feature>
<dbReference type="AlphaFoldDB" id="A2FB14"/>
<keyword evidence="7" id="KW-1185">Reference proteome</keyword>
<evidence type="ECO:0000256" key="2">
    <source>
        <dbReference type="ARBA" id="ARBA00022490"/>
    </source>
</evidence>
<comment type="subcellular location">
    <subcellularLocation>
        <location evidence="1">Cytoplasm</location>
    </subcellularLocation>
</comment>
<name>A2FB14_TRIV3</name>
<dbReference type="RefSeq" id="XP_001310827.1">
    <property type="nucleotide sequence ID" value="XM_001310826.1"/>
</dbReference>
<dbReference type="KEGG" id="tva:4755686"/>
<proteinExistence type="predicted"/>
<feature type="coiled-coil region" evidence="4">
    <location>
        <begin position="564"/>
        <end position="591"/>
    </location>
</feature>
<feature type="coiled-coil region" evidence="4">
    <location>
        <begin position="288"/>
        <end position="333"/>
    </location>
</feature>
<dbReference type="GO" id="GO:0005737">
    <property type="term" value="C:cytoplasm"/>
    <property type="evidence" value="ECO:0007669"/>
    <property type="project" value="UniProtKB-SubCell"/>
</dbReference>
<evidence type="ECO:0000256" key="5">
    <source>
        <dbReference type="SAM" id="MobiDB-lite"/>
    </source>
</evidence>
<reference evidence="6" key="2">
    <citation type="journal article" date="2007" name="Science">
        <title>Draft genome sequence of the sexually transmitted pathogen Trichomonas vaginalis.</title>
        <authorList>
            <person name="Carlton J.M."/>
            <person name="Hirt R.P."/>
            <person name="Silva J.C."/>
            <person name="Delcher A.L."/>
            <person name="Schatz M."/>
            <person name="Zhao Q."/>
            <person name="Wortman J.R."/>
            <person name="Bidwell S.L."/>
            <person name="Alsmark U.C.M."/>
            <person name="Besteiro S."/>
            <person name="Sicheritz-Ponten T."/>
            <person name="Noel C.J."/>
            <person name="Dacks J.B."/>
            <person name="Foster P.G."/>
            <person name="Simillion C."/>
            <person name="Van de Peer Y."/>
            <person name="Miranda-Saavedra D."/>
            <person name="Barton G.J."/>
            <person name="Westrop G.D."/>
            <person name="Mueller S."/>
            <person name="Dessi D."/>
            <person name="Fiori P.L."/>
            <person name="Ren Q."/>
            <person name="Paulsen I."/>
            <person name="Zhang H."/>
            <person name="Bastida-Corcuera F.D."/>
            <person name="Simoes-Barbosa A."/>
            <person name="Brown M.T."/>
            <person name="Hayes R.D."/>
            <person name="Mukherjee M."/>
            <person name="Okumura C.Y."/>
            <person name="Schneider R."/>
            <person name="Smith A.J."/>
            <person name="Vanacova S."/>
            <person name="Villalvazo M."/>
            <person name="Haas B.J."/>
            <person name="Pertea M."/>
            <person name="Feldblyum T.V."/>
            <person name="Utterback T.R."/>
            <person name="Shu C.L."/>
            <person name="Osoegawa K."/>
            <person name="de Jong P.J."/>
            <person name="Hrdy I."/>
            <person name="Horvathova L."/>
            <person name="Zubacova Z."/>
            <person name="Dolezal P."/>
            <person name="Malik S.B."/>
            <person name="Logsdon J.M. Jr."/>
            <person name="Henze K."/>
            <person name="Gupta A."/>
            <person name="Wang C.C."/>
            <person name="Dunne R.L."/>
            <person name="Upcroft J.A."/>
            <person name="Upcroft P."/>
            <person name="White O."/>
            <person name="Salzberg S.L."/>
            <person name="Tang P."/>
            <person name="Chiu C.-H."/>
            <person name="Lee Y.-S."/>
            <person name="Embley T.M."/>
            <person name="Coombs G.H."/>
            <person name="Mottram J.C."/>
            <person name="Tachezy J."/>
            <person name="Fraser-Liggett C.M."/>
            <person name="Johnson P.J."/>
        </authorList>
    </citation>
    <scope>NUCLEOTIDE SEQUENCE [LARGE SCALE GENOMIC DNA]</scope>
    <source>
        <strain evidence="6">G3</strain>
    </source>
</reference>
<evidence type="ECO:0000256" key="1">
    <source>
        <dbReference type="ARBA" id="ARBA00004496"/>
    </source>
</evidence>
<evidence type="ECO:0000256" key="3">
    <source>
        <dbReference type="ARBA" id="ARBA00023054"/>
    </source>
</evidence>
<dbReference type="SMR" id="A2FB14"/>
<feature type="region of interest" description="Disordered" evidence="5">
    <location>
        <begin position="232"/>
        <end position="259"/>
    </location>
</feature>
<keyword evidence="2" id="KW-0963">Cytoplasm</keyword>
<evidence type="ECO:0000256" key="4">
    <source>
        <dbReference type="SAM" id="Coils"/>
    </source>
</evidence>
<dbReference type="VEuPathDB" id="TrichDB:TVAG_059620"/>
<evidence type="ECO:0000313" key="6">
    <source>
        <dbReference type="EMBL" id="EAX97897.1"/>
    </source>
</evidence>
<accession>A2FB14</accession>
<evidence type="ECO:0000313" key="7">
    <source>
        <dbReference type="Proteomes" id="UP000001542"/>
    </source>
</evidence>
<protein>
    <submittedName>
        <fullName evidence="6">Uncharacterized protein</fullName>
    </submittedName>
</protein>
<dbReference type="PANTHER" id="PTHR19354:SF2">
    <property type="entry name" value="LEUCINE-RICH REPEAT-CONTAINING PROTEIN DDB_G0290503"/>
    <property type="match status" value="1"/>
</dbReference>
<dbReference type="PANTHER" id="PTHR19354">
    <property type="entry name" value="ZIPPER PUTATIVE TUMOR SUPPRESSOR 2 HOMOLOG-LIKE PROTEIN-RELATED"/>
    <property type="match status" value="1"/>
</dbReference>
<reference evidence="6" key="1">
    <citation type="submission" date="2006-10" db="EMBL/GenBank/DDBJ databases">
        <authorList>
            <person name="Amadeo P."/>
            <person name="Zhao Q."/>
            <person name="Wortman J."/>
            <person name="Fraser-Liggett C."/>
            <person name="Carlton J."/>
        </authorList>
    </citation>
    <scope>NUCLEOTIDE SEQUENCE</scope>
    <source>
        <strain evidence="6">G3</strain>
    </source>
</reference>
<dbReference type="InParanoid" id="A2FB14"/>
<dbReference type="InterPro" id="IPR045329">
    <property type="entry name" value="LZTS"/>
</dbReference>
<keyword evidence="3 4" id="KW-0175">Coiled coil</keyword>